<organism evidence="2 3">
    <name type="scientific">Allomyces macrogynus (strain ATCC 38327)</name>
    <name type="common">Allomyces javanicus var. macrogynus</name>
    <dbReference type="NCBI Taxonomy" id="578462"/>
    <lineage>
        <taxon>Eukaryota</taxon>
        <taxon>Fungi</taxon>
        <taxon>Fungi incertae sedis</taxon>
        <taxon>Blastocladiomycota</taxon>
        <taxon>Blastocladiomycetes</taxon>
        <taxon>Blastocladiales</taxon>
        <taxon>Blastocladiaceae</taxon>
        <taxon>Allomyces</taxon>
    </lineage>
</organism>
<feature type="compositionally biased region" description="Low complexity" evidence="1">
    <location>
        <begin position="28"/>
        <end position="39"/>
    </location>
</feature>
<dbReference type="Proteomes" id="UP000054350">
    <property type="component" value="Unassembled WGS sequence"/>
</dbReference>
<sequence length="110" mass="11564">MRVSTPIAARVAKPTVVVGTKSEADAVPSSSKSSKPASSLNRAPSRLASLLRSVKNAARAAAAAAHVVRLAPIAGTSAMQHPNLYPRVTEKTNQLLVERWATTVVIQRAK</sequence>
<dbReference type="EMBL" id="GG745340">
    <property type="protein sequence ID" value="KNE62533.1"/>
    <property type="molecule type" value="Genomic_DNA"/>
</dbReference>
<dbReference type="VEuPathDB" id="FungiDB:AMAG_18875"/>
<gene>
    <name evidence="2" type="ORF">AMAG_18875</name>
</gene>
<proteinExistence type="predicted"/>
<evidence type="ECO:0000313" key="3">
    <source>
        <dbReference type="Proteomes" id="UP000054350"/>
    </source>
</evidence>
<reference evidence="2 3" key="1">
    <citation type="submission" date="2009-11" db="EMBL/GenBank/DDBJ databases">
        <title>Annotation of Allomyces macrogynus ATCC 38327.</title>
        <authorList>
            <consortium name="The Broad Institute Genome Sequencing Platform"/>
            <person name="Russ C."/>
            <person name="Cuomo C."/>
            <person name="Burger G."/>
            <person name="Gray M.W."/>
            <person name="Holland P.W.H."/>
            <person name="King N."/>
            <person name="Lang F.B.F."/>
            <person name="Roger A.J."/>
            <person name="Ruiz-Trillo I."/>
            <person name="Young S.K."/>
            <person name="Zeng Q."/>
            <person name="Gargeya S."/>
            <person name="Fitzgerald M."/>
            <person name="Haas B."/>
            <person name="Abouelleil A."/>
            <person name="Alvarado L."/>
            <person name="Arachchi H.M."/>
            <person name="Berlin A."/>
            <person name="Chapman S.B."/>
            <person name="Gearin G."/>
            <person name="Goldberg J."/>
            <person name="Griggs A."/>
            <person name="Gujja S."/>
            <person name="Hansen M."/>
            <person name="Heiman D."/>
            <person name="Howarth C."/>
            <person name="Larimer J."/>
            <person name="Lui A."/>
            <person name="MacDonald P.J.P."/>
            <person name="McCowen C."/>
            <person name="Montmayeur A."/>
            <person name="Murphy C."/>
            <person name="Neiman D."/>
            <person name="Pearson M."/>
            <person name="Priest M."/>
            <person name="Roberts A."/>
            <person name="Saif S."/>
            <person name="Shea T."/>
            <person name="Sisk P."/>
            <person name="Stolte C."/>
            <person name="Sykes S."/>
            <person name="Wortman J."/>
            <person name="Nusbaum C."/>
            <person name="Birren B."/>
        </authorList>
    </citation>
    <scope>NUCLEOTIDE SEQUENCE [LARGE SCALE GENOMIC DNA]</scope>
    <source>
        <strain evidence="2 3">ATCC 38327</strain>
    </source>
</reference>
<reference evidence="3" key="2">
    <citation type="submission" date="2009-11" db="EMBL/GenBank/DDBJ databases">
        <title>The Genome Sequence of Allomyces macrogynus strain ATCC 38327.</title>
        <authorList>
            <consortium name="The Broad Institute Genome Sequencing Platform"/>
            <person name="Russ C."/>
            <person name="Cuomo C."/>
            <person name="Shea T."/>
            <person name="Young S.K."/>
            <person name="Zeng Q."/>
            <person name="Koehrsen M."/>
            <person name="Haas B."/>
            <person name="Borodovsky M."/>
            <person name="Guigo R."/>
            <person name="Alvarado L."/>
            <person name="Berlin A."/>
            <person name="Borenstein D."/>
            <person name="Chen Z."/>
            <person name="Engels R."/>
            <person name="Freedman E."/>
            <person name="Gellesch M."/>
            <person name="Goldberg J."/>
            <person name="Griggs A."/>
            <person name="Gujja S."/>
            <person name="Heiman D."/>
            <person name="Hepburn T."/>
            <person name="Howarth C."/>
            <person name="Jen D."/>
            <person name="Larson L."/>
            <person name="Lewis B."/>
            <person name="Mehta T."/>
            <person name="Park D."/>
            <person name="Pearson M."/>
            <person name="Roberts A."/>
            <person name="Saif S."/>
            <person name="Shenoy N."/>
            <person name="Sisk P."/>
            <person name="Stolte C."/>
            <person name="Sykes S."/>
            <person name="Walk T."/>
            <person name="White J."/>
            <person name="Yandava C."/>
            <person name="Burger G."/>
            <person name="Gray M.W."/>
            <person name="Holland P.W.H."/>
            <person name="King N."/>
            <person name="Lang F.B.F."/>
            <person name="Roger A.J."/>
            <person name="Ruiz-Trillo I."/>
            <person name="Lander E."/>
            <person name="Nusbaum C."/>
        </authorList>
    </citation>
    <scope>NUCLEOTIDE SEQUENCE [LARGE SCALE GENOMIC DNA]</scope>
    <source>
        <strain evidence="3">ATCC 38327</strain>
    </source>
</reference>
<accession>A0A0L0SJ55</accession>
<keyword evidence="3" id="KW-1185">Reference proteome</keyword>
<evidence type="ECO:0000256" key="1">
    <source>
        <dbReference type="SAM" id="MobiDB-lite"/>
    </source>
</evidence>
<protein>
    <submittedName>
        <fullName evidence="2">Uncharacterized protein</fullName>
    </submittedName>
</protein>
<name>A0A0L0SJ55_ALLM3</name>
<dbReference type="AlphaFoldDB" id="A0A0L0SJ55"/>
<evidence type="ECO:0000313" key="2">
    <source>
        <dbReference type="EMBL" id="KNE62533.1"/>
    </source>
</evidence>
<feature type="region of interest" description="Disordered" evidence="1">
    <location>
        <begin position="19"/>
        <end position="42"/>
    </location>
</feature>